<comment type="catalytic activity">
    <reaction evidence="5">
        <text>(S)-malate = fumarate + H2O</text>
        <dbReference type="Rhea" id="RHEA:12460"/>
        <dbReference type="ChEBI" id="CHEBI:15377"/>
        <dbReference type="ChEBI" id="CHEBI:15589"/>
        <dbReference type="ChEBI" id="CHEBI:29806"/>
        <dbReference type="EC" id="4.2.1.2"/>
    </reaction>
</comment>
<feature type="binding site" evidence="5">
    <location>
        <begin position="97"/>
        <end position="99"/>
    </location>
    <ligand>
        <name>substrate</name>
    </ligand>
</feature>
<dbReference type="InterPro" id="IPR020557">
    <property type="entry name" value="Fumarate_lyase_CS"/>
</dbReference>
<evidence type="ECO:0000256" key="2">
    <source>
        <dbReference type="ARBA" id="ARBA00022490"/>
    </source>
</evidence>
<name>A0A1N6CNZ5_9GAMM</name>
<dbReference type="FunFam" id="1.20.200.10:FF:000001">
    <property type="entry name" value="Fumarate hydratase, mitochondrial"/>
    <property type="match status" value="1"/>
</dbReference>
<dbReference type="InterPro" id="IPR022761">
    <property type="entry name" value="Fumarate_lyase_N"/>
</dbReference>
<dbReference type="AlphaFoldDB" id="A0A1N6CNZ5"/>
<comment type="similarity">
    <text evidence="1 5">Belongs to the class-II fumarase/aspartase family. Fumarase subfamily.</text>
</comment>
<dbReference type="Gene3D" id="1.10.275.10">
    <property type="entry name" value="Fumarase/aspartase (N-terminal domain)"/>
    <property type="match status" value="1"/>
</dbReference>
<dbReference type="InterPro" id="IPR000362">
    <property type="entry name" value="Fumarate_lyase_fam"/>
</dbReference>
<evidence type="ECO:0000259" key="6">
    <source>
        <dbReference type="Pfam" id="PF00206"/>
    </source>
</evidence>
<evidence type="ECO:0000259" key="7">
    <source>
        <dbReference type="Pfam" id="PF10415"/>
    </source>
</evidence>
<dbReference type="EMBL" id="FSQX01000001">
    <property type="protein sequence ID" value="SIN64591.1"/>
    <property type="molecule type" value="Genomic_DNA"/>
</dbReference>
<evidence type="ECO:0000256" key="3">
    <source>
        <dbReference type="ARBA" id="ARBA00022532"/>
    </source>
</evidence>
<dbReference type="EC" id="4.2.1.2" evidence="5"/>
<dbReference type="PRINTS" id="PR00145">
    <property type="entry name" value="ARGSUCLYASE"/>
</dbReference>
<dbReference type="Pfam" id="PF00206">
    <property type="entry name" value="Lyase_1"/>
    <property type="match status" value="1"/>
</dbReference>
<dbReference type="GO" id="GO:0006106">
    <property type="term" value="P:fumarate metabolic process"/>
    <property type="evidence" value="ECO:0007669"/>
    <property type="project" value="InterPro"/>
</dbReference>
<dbReference type="GO" id="GO:0004333">
    <property type="term" value="F:fumarate hydratase activity"/>
    <property type="evidence" value="ECO:0007669"/>
    <property type="project" value="UniProtKB-UniRule"/>
</dbReference>
<dbReference type="PRINTS" id="PR00149">
    <property type="entry name" value="FUMRATELYASE"/>
</dbReference>
<dbReference type="Gene3D" id="1.20.200.10">
    <property type="entry name" value="Fumarase/aspartase (Central domain)"/>
    <property type="match status" value="1"/>
</dbReference>
<dbReference type="UniPathway" id="UPA00223">
    <property type="reaction ID" value="UER01007"/>
</dbReference>
<proteinExistence type="inferred from homology"/>
<feature type="binding site" evidence="5">
    <location>
        <position position="311"/>
    </location>
    <ligand>
        <name>substrate</name>
    </ligand>
</feature>
<dbReference type="PROSITE" id="PS00163">
    <property type="entry name" value="FUMARATE_LYASES"/>
    <property type="match status" value="1"/>
</dbReference>
<comment type="pathway">
    <text evidence="5">Carbohydrate metabolism; tricarboxylic acid cycle; (S)-malate from fumarate: step 1/1.</text>
</comment>
<feature type="active site" evidence="5">
    <location>
        <position position="310"/>
    </location>
</feature>
<keyword evidence="2 5" id="KW-0963">Cytoplasm</keyword>
<comment type="caution">
    <text evidence="5">Lacks conserved residue(s) required for the propagation of feature annotation.</text>
</comment>
<dbReference type="FunFam" id="1.10.275.10:FF:000001">
    <property type="entry name" value="Fumarate hydratase, mitochondrial"/>
    <property type="match status" value="1"/>
</dbReference>
<evidence type="ECO:0000256" key="4">
    <source>
        <dbReference type="ARBA" id="ARBA00023239"/>
    </source>
</evidence>
<dbReference type="SUPFAM" id="SSF48557">
    <property type="entry name" value="L-aspartase-like"/>
    <property type="match status" value="1"/>
</dbReference>
<dbReference type="Pfam" id="PF10415">
    <property type="entry name" value="FumaraseC_C"/>
    <property type="match status" value="1"/>
</dbReference>
<evidence type="ECO:0000313" key="8">
    <source>
        <dbReference type="EMBL" id="SIN64591.1"/>
    </source>
</evidence>
<gene>
    <name evidence="5" type="primary">fumC</name>
    <name evidence="8" type="ORF">SAMN05878438_1572</name>
</gene>
<dbReference type="Gene3D" id="1.10.40.30">
    <property type="entry name" value="Fumarase/aspartase (C-terminal domain)"/>
    <property type="match status" value="1"/>
</dbReference>
<accession>A0A1N6CNZ5</accession>
<evidence type="ECO:0000256" key="5">
    <source>
        <dbReference type="HAMAP-Rule" id="MF_00743"/>
    </source>
</evidence>
<keyword evidence="4 5" id="KW-0456">Lyase</keyword>
<dbReference type="InterPro" id="IPR005677">
    <property type="entry name" value="Fum_hydII"/>
</dbReference>
<dbReference type="PANTHER" id="PTHR11444">
    <property type="entry name" value="ASPARTATEAMMONIA/ARGININOSUCCINATE/ADENYLOSUCCINATE LYASE"/>
    <property type="match status" value="1"/>
</dbReference>
<feature type="binding site" evidence="5">
    <location>
        <position position="179"/>
    </location>
    <ligand>
        <name>substrate</name>
    </ligand>
</feature>
<comment type="subcellular location">
    <subcellularLocation>
        <location evidence="5">Cytoplasm</location>
    </subcellularLocation>
</comment>
<comment type="function">
    <text evidence="5">Involved in the TCA cycle. Catalyzes the stereospecific interconversion of fumarate to L-malate.</text>
</comment>
<dbReference type="GO" id="GO:0006099">
    <property type="term" value="P:tricarboxylic acid cycle"/>
    <property type="evidence" value="ECO:0007669"/>
    <property type="project" value="UniProtKB-UniRule"/>
</dbReference>
<organism evidence="8 9">
    <name type="scientific">Vreelandella aquamarina</name>
    <dbReference type="NCBI Taxonomy" id="77097"/>
    <lineage>
        <taxon>Bacteria</taxon>
        <taxon>Pseudomonadati</taxon>
        <taxon>Pseudomonadota</taxon>
        <taxon>Gammaproteobacteria</taxon>
        <taxon>Oceanospirillales</taxon>
        <taxon>Halomonadaceae</taxon>
        <taxon>Vreelandella</taxon>
    </lineage>
</organism>
<dbReference type="GeneID" id="97275434"/>
<reference evidence="8 9" key="1">
    <citation type="submission" date="2016-11" db="EMBL/GenBank/DDBJ databases">
        <authorList>
            <person name="Jaros S."/>
            <person name="Januszkiewicz K."/>
            <person name="Wedrychowicz H."/>
        </authorList>
    </citation>
    <scope>NUCLEOTIDE SEQUENCE [LARGE SCALE GENOMIC DNA]</scope>
    <source>
        <strain evidence="8 9">ACAM 239</strain>
    </source>
</reference>
<feature type="binding site" evidence="5">
    <location>
        <begin position="316"/>
        <end position="318"/>
    </location>
    <ligand>
        <name>substrate</name>
    </ligand>
</feature>
<dbReference type="FunFam" id="1.10.40.30:FF:000002">
    <property type="entry name" value="Fumarate hydratase class II"/>
    <property type="match status" value="1"/>
</dbReference>
<dbReference type="InterPro" id="IPR024083">
    <property type="entry name" value="Fumarase/histidase_N"/>
</dbReference>
<evidence type="ECO:0000256" key="1">
    <source>
        <dbReference type="ARBA" id="ARBA00009084"/>
    </source>
</evidence>
<feature type="binding site" evidence="5">
    <location>
        <begin position="131"/>
        <end position="133"/>
    </location>
    <ligand>
        <name>substrate</name>
    </ligand>
</feature>
<dbReference type="GO" id="GO:0005737">
    <property type="term" value="C:cytoplasm"/>
    <property type="evidence" value="ECO:0007669"/>
    <property type="project" value="UniProtKB-SubCell"/>
</dbReference>
<dbReference type="PANTHER" id="PTHR11444:SF22">
    <property type="entry name" value="FUMARATE HYDRATASE CLASS II"/>
    <property type="match status" value="1"/>
</dbReference>
<feature type="site" description="Important for catalytic activity" evidence="5">
    <location>
        <position position="323"/>
    </location>
</feature>
<comment type="subunit">
    <text evidence="5">Homotetramer.</text>
</comment>
<dbReference type="CDD" id="cd01362">
    <property type="entry name" value="Fumarase_classII"/>
    <property type="match status" value="1"/>
</dbReference>
<keyword evidence="3 5" id="KW-0816">Tricarboxylic acid cycle</keyword>
<dbReference type="InterPro" id="IPR008948">
    <property type="entry name" value="L-Aspartase-like"/>
</dbReference>
<feature type="domain" description="Fumarate lyase N-terminal" evidence="6">
    <location>
        <begin position="11"/>
        <end position="334"/>
    </location>
</feature>
<protein>
    <recommendedName>
        <fullName evidence="5">Fumarate hydratase class II</fullName>
        <shortName evidence="5">Fumarase C</shortName>
        <ecNumber evidence="5">4.2.1.2</ecNumber>
    </recommendedName>
    <alternativeName>
        <fullName evidence="5">Aerobic fumarase</fullName>
    </alternativeName>
    <alternativeName>
        <fullName evidence="5">Iron-independent fumarase</fullName>
    </alternativeName>
</protein>
<dbReference type="Proteomes" id="UP000185024">
    <property type="component" value="Unassembled WGS sequence"/>
</dbReference>
<comment type="miscellaneous">
    <text evidence="5">There are 2 substrate-binding sites: the catalytic A site, and the non-catalytic B site that may play a role in the transfer of substrate or product between the active site and the solvent. Alternatively, the B site may bind allosteric effectors.</text>
</comment>
<dbReference type="RefSeq" id="WP_054640838.1">
    <property type="nucleotide sequence ID" value="NZ_BJOI01000002.1"/>
</dbReference>
<feature type="domain" description="Fumarase C C-terminal" evidence="7">
    <location>
        <begin position="400"/>
        <end position="452"/>
    </location>
</feature>
<evidence type="ECO:0000313" key="9">
    <source>
        <dbReference type="Proteomes" id="UP000185024"/>
    </source>
</evidence>
<sequence length="458" mass="48551">MDTRIERDSMGELEVPAKALYGAQTQRAINNFPVSGTPMPVAFVHAVARIKLAAARSNYQLGLLDAERAQAIEKAAQAVIDGQHDDHFPIDVFQTGSGTSTNMNVNEVLATLASREGVEVTPNDHVNMGQSSNDVIPTAIHLSAAIAVNESLKPALVALQATIDRRADELSHVVKTGRTHLMDAMPLRMDQELGAWSSQVGQAIERFDSAMVRLCRLAQGGTAVGTGINAPEGFADLMAKELSQQTGLSFVPNDSFFASLASQDAAVELSGQLKGFACVVMKIANDLRWMNSGPLAGLGEIELEALQPGSSIMPGKVNPVIPESAAQAAAQVMGLDTAITVAGQSGNFQLNVMLPLVAFNLLTSITLMSNTAKLLAERAIATFKVREDNLQVPLARNPILVTALNSVIGYNAAAAIAKKAYQAGRPIIDVAEEETDLDRATLERLLDPTVLTQGGLPE</sequence>
<feature type="active site" description="Proton donor/acceptor" evidence="5">
    <location>
        <position position="180"/>
    </location>
</feature>
<dbReference type="HAMAP" id="MF_00743">
    <property type="entry name" value="FumaraseC"/>
    <property type="match status" value="1"/>
</dbReference>
<dbReference type="InterPro" id="IPR018951">
    <property type="entry name" value="Fumarase_C_C"/>
</dbReference>